<dbReference type="OrthoDB" id="48988at2759"/>
<dbReference type="Pfam" id="PF00248">
    <property type="entry name" value="Aldo_ket_red"/>
    <property type="match status" value="1"/>
</dbReference>
<dbReference type="InterPro" id="IPR050523">
    <property type="entry name" value="AKR_Detox_Biosynth"/>
</dbReference>
<dbReference type="Proteomes" id="UP000005627">
    <property type="component" value="Chromosome 3"/>
</dbReference>
<dbReference type="InterPro" id="IPR023210">
    <property type="entry name" value="NADP_OxRdtase_dom"/>
</dbReference>
<keyword evidence="1" id="KW-0560">Oxidoreductase</keyword>
<protein>
    <recommendedName>
        <fullName evidence="2">NADP-dependent oxidoreductase domain-containing protein</fullName>
    </recommendedName>
</protein>
<dbReference type="GO" id="GO:0016491">
    <property type="term" value="F:oxidoreductase activity"/>
    <property type="evidence" value="ECO:0007669"/>
    <property type="project" value="UniProtKB-KW"/>
</dbReference>
<dbReference type="InterPro" id="IPR036812">
    <property type="entry name" value="NAD(P)_OxRdtase_dom_sf"/>
</dbReference>
<evidence type="ECO:0000313" key="3">
    <source>
        <dbReference type="EMBL" id="CCE91490.1"/>
    </source>
</evidence>
<dbReference type="InParanoid" id="G8ZSJ8"/>
<sequence length="344" mass="39321">MSEKLVQQVRLGKNSGLKISPILVGCMSYGCKQWAEWVLEDKEKIFSILKHCYDHGLRTFDTADVYSNGASGRLVGEFLKKYNIDRETVVILTKLFYPVDESLDLKHGGTFDEEEKLQLTHHRGLSRKHIIAGAKASMERLGTYIDVLQIHRFDDETPMEETMRALNYVVDQGFTRYIGASTMRATEFAEMQFIAEKHGWYKFISSQSSYNLLYREDERELIPFAQRHGVGLIPWSPNARGVLTRPSNQTSERIKSDPTYSRLGWNALRANQKEIVDRVEEIAKTKGVSMAVISIAWVLSKGAYPIVGLNSIERVNEALQALDVRLTDEETTYLEEKYLPVKPM</sequence>
<dbReference type="HOGENOM" id="CLU_023205_2_0_1"/>
<dbReference type="eggNOG" id="KOG1575">
    <property type="taxonomic scope" value="Eukaryota"/>
</dbReference>
<dbReference type="PANTHER" id="PTHR43364:SF15">
    <property type="entry name" value="ARYL-ALCOHOL DEHYDROGENASE AAD16-RELATED"/>
    <property type="match status" value="1"/>
</dbReference>
<dbReference type="GeneID" id="11501908"/>
<dbReference type="PROSITE" id="PS51257">
    <property type="entry name" value="PROKAR_LIPOPROTEIN"/>
    <property type="match status" value="1"/>
</dbReference>
<dbReference type="STRING" id="1076872.G8ZSJ8"/>
<name>G8ZSJ8_TORDE</name>
<evidence type="ECO:0000313" key="4">
    <source>
        <dbReference type="Proteomes" id="UP000005627"/>
    </source>
</evidence>
<dbReference type="RefSeq" id="XP_003680701.1">
    <property type="nucleotide sequence ID" value="XM_003680653.1"/>
</dbReference>
<keyword evidence="4" id="KW-1185">Reference proteome</keyword>
<evidence type="ECO:0000256" key="1">
    <source>
        <dbReference type="ARBA" id="ARBA00023002"/>
    </source>
</evidence>
<dbReference type="EMBL" id="HE616744">
    <property type="protein sequence ID" value="CCE91490.1"/>
    <property type="molecule type" value="Genomic_DNA"/>
</dbReference>
<evidence type="ECO:0000259" key="2">
    <source>
        <dbReference type="Pfam" id="PF00248"/>
    </source>
</evidence>
<dbReference type="PANTHER" id="PTHR43364">
    <property type="entry name" value="NADH-SPECIFIC METHYLGLYOXAL REDUCTASE-RELATED"/>
    <property type="match status" value="1"/>
</dbReference>
<dbReference type="FunCoup" id="G8ZSJ8">
    <property type="interactions" value="165"/>
</dbReference>
<organism evidence="3 4">
    <name type="scientific">Torulaspora delbrueckii</name>
    <name type="common">Yeast</name>
    <name type="synonym">Candida colliculosa</name>
    <dbReference type="NCBI Taxonomy" id="4950"/>
    <lineage>
        <taxon>Eukaryota</taxon>
        <taxon>Fungi</taxon>
        <taxon>Dikarya</taxon>
        <taxon>Ascomycota</taxon>
        <taxon>Saccharomycotina</taxon>
        <taxon>Saccharomycetes</taxon>
        <taxon>Saccharomycetales</taxon>
        <taxon>Saccharomycetaceae</taxon>
        <taxon>Torulaspora</taxon>
    </lineage>
</organism>
<dbReference type="AlphaFoldDB" id="G8ZSJ8"/>
<dbReference type="Gene3D" id="3.20.20.100">
    <property type="entry name" value="NADP-dependent oxidoreductase domain"/>
    <property type="match status" value="1"/>
</dbReference>
<dbReference type="KEGG" id="tdl:TDEL_0C06010"/>
<gene>
    <name evidence="3" type="primary">TDEL0C06010</name>
    <name evidence="3" type="ORF">TDEL_0C06010</name>
</gene>
<dbReference type="GO" id="GO:0005829">
    <property type="term" value="C:cytosol"/>
    <property type="evidence" value="ECO:0007669"/>
    <property type="project" value="EnsemblFungi"/>
</dbReference>
<accession>G8ZSJ8</accession>
<feature type="domain" description="NADP-dependent oxidoreductase" evidence="2">
    <location>
        <begin position="27"/>
        <end position="337"/>
    </location>
</feature>
<reference evidence="3 4" key="1">
    <citation type="journal article" date="2011" name="Proc. Natl. Acad. Sci. U.S.A.">
        <title>Evolutionary erosion of yeast sex chromosomes by mating-type switching accidents.</title>
        <authorList>
            <person name="Gordon J.L."/>
            <person name="Armisen D."/>
            <person name="Proux-Wera E."/>
            <person name="Oheigeartaigh S.S."/>
            <person name="Byrne K.P."/>
            <person name="Wolfe K.H."/>
        </authorList>
    </citation>
    <scope>NUCLEOTIDE SEQUENCE [LARGE SCALE GENOMIC DNA]</scope>
    <source>
        <strain evidence="4">ATCC 10662 / CBS 1146 / NBRC 0425 / NCYC 2629 / NRRL Y-866</strain>
    </source>
</reference>
<dbReference type="SUPFAM" id="SSF51430">
    <property type="entry name" value="NAD(P)-linked oxidoreductase"/>
    <property type="match status" value="1"/>
</dbReference>
<proteinExistence type="predicted"/>
<dbReference type="CDD" id="cd19079">
    <property type="entry name" value="AKR_EcYajO-like"/>
    <property type="match status" value="1"/>
</dbReference>
<dbReference type="FunFam" id="3.20.20.100:FF:000004">
    <property type="entry name" value="Oxidoreductase, aldo/keto reductase"/>
    <property type="match status" value="1"/>
</dbReference>